<dbReference type="SUPFAM" id="SSF111369">
    <property type="entry name" value="HlyD-like secretion proteins"/>
    <property type="match status" value="1"/>
</dbReference>
<dbReference type="PRINTS" id="PR01490">
    <property type="entry name" value="RTXTOXIND"/>
</dbReference>
<accession>A0A832I3F0</accession>
<feature type="compositionally biased region" description="Basic and acidic residues" evidence="3">
    <location>
        <begin position="331"/>
        <end position="340"/>
    </location>
</feature>
<comment type="caution">
    <text evidence="6">The sequence shown here is derived from an EMBL/GenBank/DDBJ whole genome shotgun (WGS) entry which is preliminary data.</text>
</comment>
<comment type="similarity">
    <text evidence="1">Belongs to the membrane fusion protein (MFP) (TC 8.A.1) family.</text>
</comment>
<evidence type="ECO:0000256" key="2">
    <source>
        <dbReference type="SAM" id="Coils"/>
    </source>
</evidence>
<evidence type="ECO:0000256" key="1">
    <source>
        <dbReference type="ARBA" id="ARBA00009477"/>
    </source>
</evidence>
<dbReference type="Pfam" id="PF25917">
    <property type="entry name" value="BSH_RND"/>
    <property type="match status" value="1"/>
</dbReference>
<name>A0A832I3F0_UNCEI</name>
<dbReference type="NCBIfam" id="TIGR01730">
    <property type="entry name" value="RND_mfp"/>
    <property type="match status" value="1"/>
</dbReference>
<dbReference type="PANTHER" id="PTHR30469:SF33">
    <property type="entry name" value="SLR1207 PROTEIN"/>
    <property type="match status" value="1"/>
</dbReference>
<feature type="coiled-coil region" evidence="2">
    <location>
        <begin position="99"/>
        <end position="126"/>
    </location>
</feature>
<evidence type="ECO:0000313" key="6">
    <source>
        <dbReference type="EMBL" id="HGZ42859.1"/>
    </source>
</evidence>
<dbReference type="PANTHER" id="PTHR30469">
    <property type="entry name" value="MULTIDRUG RESISTANCE PROTEIN MDTA"/>
    <property type="match status" value="1"/>
</dbReference>
<keyword evidence="2" id="KW-0175">Coiled coil</keyword>
<feature type="region of interest" description="Disordered" evidence="3">
    <location>
        <begin position="331"/>
        <end position="356"/>
    </location>
</feature>
<proteinExistence type="inferred from homology"/>
<dbReference type="Gene3D" id="1.10.287.470">
    <property type="entry name" value="Helix hairpin bin"/>
    <property type="match status" value="1"/>
</dbReference>
<reference evidence="6" key="1">
    <citation type="journal article" date="2020" name="mSystems">
        <title>Genome- and Community-Level Interaction Insights into Carbon Utilization and Element Cycling Functions of Hydrothermarchaeota in Hydrothermal Sediment.</title>
        <authorList>
            <person name="Zhou Z."/>
            <person name="Liu Y."/>
            <person name="Xu W."/>
            <person name="Pan J."/>
            <person name="Luo Z.H."/>
            <person name="Li M."/>
        </authorList>
    </citation>
    <scope>NUCLEOTIDE SEQUENCE [LARGE SCALE GENOMIC DNA]</scope>
    <source>
        <strain evidence="6">SpSt-381</strain>
    </source>
</reference>
<dbReference type="Pfam" id="PF25990">
    <property type="entry name" value="Beta-barrel_YknX"/>
    <property type="match status" value="1"/>
</dbReference>
<organism evidence="6">
    <name type="scientific">Eiseniibacteriota bacterium</name>
    <dbReference type="NCBI Taxonomy" id="2212470"/>
    <lineage>
        <taxon>Bacteria</taxon>
        <taxon>Candidatus Eiseniibacteriota</taxon>
    </lineage>
</organism>
<feature type="domain" description="YknX-like beta-barrel" evidence="5">
    <location>
        <begin position="224"/>
        <end position="304"/>
    </location>
</feature>
<dbReference type="Gene3D" id="2.40.50.100">
    <property type="match status" value="1"/>
</dbReference>
<feature type="domain" description="Multidrug resistance protein MdtA-like barrel-sandwich hybrid" evidence="4">
    <location>
        <begin position="59"/>
        <end position="208"/>
    </location>
</feature>
<dbReference type="InterPro" id="IPR006143">
    <property type="entry name" value="RND_pump_MFP"/>
</dbReference>
<evidence type="ECO:0000259" key="4">
    <source>
        <dbReference type="Pfam" id="PF25917"/>
    </source>
</evidence>
<gene>
    <name evidence="6" type="ORF">ENR23_05425</name>
</gene>
<dbReference type="InterPro" id="IPR058636">
    <property type="entry name" value="Beta-barrel_YknX"/>
</dbReference>
<dbReference type="AlphaFoldDB" id="A0A832I3F0"/>
<dbReference type="Gene3D" id="2.40.30.170">
    <property type="match status" value="1"/>
</dbReference>
<dbReference type="Gene3D" id="2.40.420.20">
    <property type="match status" value="1"/>
</dbReference>
<dbReference type="EMBL" id="DSQF01000012">
    <property type="protein sequence ID" value="HGZ42859.1"/>
    <property type="molecule type" value="Genomic_DNA"/>
</dbReference>
<sequence length="430" mass="46782">MKKRWVWIGLAAVVVVALVAVNVARQQAGKVTSVQYARVRVEDITARVRAPGKIEPRTQVKISADIPGKVVQLRVKEGDRVRRGELLLQLDDTQYRASLQQARAALATAQARLREAEKALAINTANFGRQRALFEQKLLSQAEWDEATRLHESARVQAAAAAEEVSRARAAVDAAQDNVRKCRFEAPFDGVVSALNVEQGEIVITGTMNNPGTQIMVVSDLSRMLVRADVDETDVVDMKVGQKAKISVDAFPDTTFPGTVTEIGNTAKRSLTSAVEGQTNFEVKVVFDVDVPEVRPGMTADVEIETATHARAMGVPIQAVVVRTERELERAAKKGRDRAERRARRNDAVAAEDDTAGRRDKEITGVFVVKDGVATFVPVRTGIASESTIEVFGALEEGQTIVSGPYKALRDLKPGSKVKQEQGGARGGRR</sequence>
<evidence type="ECO:0000259" key="5">
    <source>
        <dbReference type="Pfam" id="PF25990"/>
    </source>
</evidence>
<dbReference type="GO" id="GO:0015562">
    <property type="term" value="F:efflux transmembrane transporter activity"/>
    <property type="evidence" value="ECO:0007669"/>
    <property type="project" value="TreeGrafter"/>
</dbReference>
<protein>
    <submittedName>
        <fullName evidence="6">Efflux RND transporter periplasmic adaptor subunit</fullName>
    </submittedName>
</protein>
<dbReference type="GO" id="GO:1990281">
    <property type="term" value="C:efflux pump complex"/>
    <property type="evidence" value="ECO:0007669"/>
    <property type="project" value="TreeGrafter"/>
</dbReference>
<dbReference type="InterPro" id="IPR058625">
    <property type="entry name" value="MdtA-like_BSH"/>
</dbReference>
<evidence type="ECO:0000256" key="3">
    <source>
        <dbReference type="SAM" id="MobiDB-lite"/>
    </source>
</evidence>